<proteinExistence type="predicted"/>
<name>A0A841C907_9PSEU</name>
<feature type="domain" description="Tox-PL" evidence="2">
    <location>
        <begin position="95"/>
        <end position="197"/>
    </location>
</feature>
<gene>
    <name evidence="3" type="ORF">FHS29_001602</name>
</gene>
<dbReference type="AlphaFoldDB" id="A0A841C907"/>
<dbReference type="RefSeq" id="WP_184689623.1">
    <property type="nucleotide sequence ID" value="NZ_JACHJN010000002.1"/>
</dbReference>
<sequence length="422" mass="46313">MTHPRGTAEQWLGRVYGGGAEPTRYPLLETGRVAVFGCRFRDETQPMLAAALAVPKNGDAPFPLPNDRPFADLGIGEDATGWHAPAERDWVWRVNARNSVVTVDAVVDRAPASALPWRPSDERPGWWDRLRANHFPDAETSVCADWNDVVSAVRAAGPGTRGVVWVRRQLAGVEVTGHLVYAHHDGTDVAVLDGLRGGLADLETATVERLVLARFHRPRPAAPPDDGATLADAVRKAERHLADTYGGQVVLVDPSPDDELDRGWLFACTTRDFAASGDFRDQMLDAALVVPRKAGHRPFNPPNSDPWPWLERWDAGEPGLPPPPAPGPAAWFTPTLRRLGEVSSTSTHTRWSDVLDEFTALPVGSMALVWIRRLDRRGRETVGLVVNARRVEGGLRLADGMRREPPDLTDDGVLGLHVIHYR</sequence>
<organism evidence="3 4">
    <name type="scientific">Saccharothrix tamanrassetensis</name>
    <dbReference type="NCBI Taxonomy" id="1051531"/>
    <lineage>
        <taxon>Bacteria</taxon>
        <taxon>Bacillati</taxon>
        <taxon>Actinomycetota</taxon>
        <taxon>Actinomycetes</taxon>
        <taxon>Pseudonocardiales</taxon>
        <taxon>Pseudonocardiaceae</taxon>
        <taxon>Saccharothrix</taxon>
    </lineage>
</organism>
<dbReference type="Pfam" id="PF15644">
    <property type="entry name" value="Gln_amidase"/>
    <property type="match status" value="1"/>
</dbReference>
<dbReference type="InterPro" id="IPR029082">
    <property type="entry name" value="Imm35"/>
</dbReference>
<comment type="caution">
    <text evidence="3">The sequence shown here is derived from an EMBL/GenBank/DDBJ whole genome shotgun (WGS) entry which is preliminary data.</text>
</comment>
<evidence type="ECO:0000259" key="2">
    <source>
        <dbReference type="Pfam" id="PF15644"/>
    </source>
</evidence>
<protein>
    <recommendedName>
        <fullName evidence="5">Papain fold toxin 1 (Glutamine deamidase) of polymorphic toxin system</fullName>
    </recommendedName>
</protein>
<dbReference type="Pfam" id="PF15567">
    <property type="entry name" value="Imm35"/>
    <property type="match status" value="1"/>
</dbReference>
<keyword evidence="4" id="KW-1185">Reference proteome</keyword>
<evidence type="ECO:0000259" key="1">
    <source>
        <dbReference type="Pfam" id="PF15567"/>
    </source>
</evidence>
<dbReference type="Proteomes" id="UP000547510">
    <property type="component" value="Unassembled WGS sequence"/>
</dbReference>
<evidence type="ECO:0000313" key="3">
    <source>
        <dbReference type="EMBL" id="MBB5955032.1"/>
    </source>
</evidence>
<evidence type="ECO:0000313" key="4">
    <source>
        <dbReference type="Proteomes" id="UP000547510"/>
    </source>
</evidence>
<dbReference type="InterPro" id="IPR028908">
    <property type="entry name" value="Tox-PL_dom"/>
</dbReference>
<feature type="domain" description="Immunity protein 35" evidence="1">
    <location>
        <begin position="231"/>
        <end position="315"/>
    </location>
</feature>
<evidence type="ECO:0008006" key="5">
    <source>
        <dbReference type="Google" id="ProtNLM"/>
    </source>
</evidence>
<accession>A0A841C907</accession>
<dbReference type="EMBL" id="JACHJN010000002">
    <property type="protein sequence ID" value="MBB5955032.1"/>
    <property type="molecule type" value="Genomic_DNA"/>
</dbReference>
<reference evidence="3 4" key="1">
    <citation type="submission" date="2020-08" db="EMBL/GenBank/DDBJ databases">
        <title>Genomic Encyclopedia of Type Strains, Phase III (KMG-III): the genomes of soil and plant-associated and newly described type strains.</title>
        <authorList>
            <person name="Whitman W."/>
        </authorList>
    </citation>
    <scope>NUCLEOTIDE SEQUENCE [LARGE SCALE GENOMIC DNA]</scope>
    <source>
        <strain evidence="3 4">CECT 8640</strain>
    </source>
</reference>